<dbReference type="PROSITE" id="PS50135">
    <property type="entry name" value="ZF_ZZ_2"/>
    <property type="match status" value="1"/>
</dbReference>
<feature type="region of interest" description="Disordered" evidence="15">
    <location>
        <begin position="491"/>
        <end position="560"/>
    </location>
</feature>
<evidence type="ECO:0000256" key="6">
    <source>
        <dbReference type="ARBA" id="ARBA00022771"/>
    </source>
</evidence>
<feature type="compositionally biased region" description="Polar residues" evidence="15">
    <location>
        <begin position="302"/>
        <end position="315"/>
    </location>
</feature>
<comment type="function">
    <text evidence="10">Required for selective autophagy activation by ubiquitinated proteins. Implicated in sigma rhabdovirus multiplication and necessary for male fertility. Involved in activating transcription of Drs.</text>
</comment>
<accession>A0A8S4RMD6</accession>
<dbReference type="GO" id="GO:0005634">
    <property type="term" value="C:nucleus"/>
    <property type="evidence" value="ECO:0007669"/>
    <property type="project" value="UniProtKB-SubCell"/>
</dbReference>
<dbReference type="PANTHER" id="PTHR15090:SF0">
    <property type="entry name" value="SEQUESTOSOME-1"/>
    <property type="match status" value="1"/>
</dbReference>
<dbReference type="CDD" id="cd02340">
    <property type="entry name" value="ZZ_NBR1_like"/>
    <property type="match status" value="1"/>
</dbReference>
<dbReference type="Pfam" id="PF00564">
    <property type="entry name" value="PB1"/>
    <property type="match status" value="1"/>
</dbReference>
<feature type="compositionally biased region" description="Polar residues" evidence="15">
    <location>
        <begin position="353"/>
        <end position="370"/>
    </location>
</feature>
<dbReference type="GO" id="GO:0008270">
    <property type="term" value="F:zinc ion binding"/>
    <property type="evidence" value="ECO:0007669"/>
    <property type="project" value="UniProtKB-KW"/>
</dbReference>
<dbReference type="InterPro" id="IPR009060">
    <property type="entry name" value="UBA-like_sf"/>
</dbReference>
<proteinExistence type="predicted"/>
<comment type="subunit">
    <text evidence="11">Interacts with aPKC and Traf6.</text>
</comment>
<evidence type="ECO:0000256" key="11">
    <source>
        <dbReference type="ARBA" id="ARBA00062450"/>
    </source>
</evidence>
<evidence type="ECO:0000256" key="9">
    <source>
        <dbReference type="ARBA" id="ARBA00023242"/>
    </source>
</evidence>
<dbReference type="PANTHER" id="PTHR15090">
    <property type="entry name" value="SEQUESTOSOME 1-RELATED"/>
    <property type="match status" value="1"/>
</dbReference>
<feature type="compositionally biased region" description="Basic and acidic residues" evidence="15">
    <location>
        <begin position="431"/>
        <end position="443"/>
    </location>
</feature>
<dbReference type="Pfam" id="PF16577">
    <property type="entry name" value="UBA_5"/>
    <property type="match status" value="1"/>
</dbReference>
<feature type="region of interest" description="Disordered" evidence="15">
    <location>
        <begin position="352"/>
        <end position="447"/>
    </location>
</feature>
<dbReference type="Gene3D" id="3.30.60.90">
    <property type="match status" value="1"/>
</dbReference>
<dbReference type="InterPro" id="IPR000433">
    <property type="entry name" value="Znf_ZZ"/>
</dbReference>
<evidence type="ECO:0000256" key="8">
    <source>
        <dbReference type="ARBA" id="ARBA00023163"/>
    </source>
</evidence>
<dbReference type="InterPro" id="IPR053793">
    <property type="entry name" value="PB1-like"/>
</dbReference>
<dbReference type="SMART" id="SM00291">
    <property type="entry name" value="ZnF_ZZ"/>
    <property type="match status" value="1"/>
</dbReference>
<gene>
    <name evidence="18" type="primary">jg21520</name>
    <name evidence="18" type="ORF">PAEG_LOCUS16217</name>
</gene>
<dbReference type="Gene3D" id="1.10.8.10">
    <property type="entry name" value="DNA helicase RuvA subunit, C-terminal domain"/>
    <property type="match status" value="1"/>
</dbReference>
<keyword evidence="19" id="KW-1185">Reference proteome</keyword>
<keyword evidence="5" id="KW-0677">Repeat</keyword>
<dbReference type="Proteomes" id="UP000838756">
    <property type="component" value="Unassembled WGS sequence"/>
</dbReference>
<evidence type="ECO:0000256" key="5">
    <source>
        <dbReference type="ARBA" id="ARBA00022737"/>
    </source>
</evidence>
<dbReference type="Pfam" id="PF00569">
    <property type="entry name" value="ZZ"/>
    <property type="match status" value="1"/>
</dbReference>
<feature type="compositionally biased region" description="Polar residues" evidence="15">
    <location>
        <begin position="419"/>
        <end position="430"/>
    </location>
</feature>
<keyword evidence="3" id="KW-0963">Cytoplasm</keyword>
<dbReference type="SUPFAM" id="SSF46934">
    <property type="entry name" value="UBA-like"/>
    <property type="match status" value="1"/>
</dbReference>
<evidence type="ECO:0000256" key="1">
    <source>
        <dbReference type="ARBA" id="ARBA00004123"/>
    </source>
</evidence>
<name>A0A8S4RMD6_9NEOP</name>
<feature type="compositionally biased region" description="Polar residues" evidence="15">
    <location>
        <begin position="542"/>
        <end position="556"/>
    </location>
</feature>
<keyword evidence="8" id="KW-0804">Transcription</keyword>
<evidence type="ECO:0000256" key="12">
    <source>
        <dbReference type="ARBA" id="ARBA00071657"/>
    </source>
</evidence>
<dbReference type="FunFam" id="3.10.20.90:FF:000320">
    <property type="entry name" value="Predicted protein"/>
    <property type="match status" value="1"/>
</dbReference>
<dbReference type="CDD" id="cd14320">
    <property type="entry name" value="UBA_SQSTM"/>
    <property type="match status" value="1"/>
</dbReference>
<dbReference type="GO" id="GO:0005080">
    <property type="term" value="F:protein kinase C binding"/>
    <property type="evidence" value="ECO:0007669"/>
    <property type="project" value="TreeGrafter"/>
</dbReference>
<protein>
    <recommendedName>
        <fullName evidence="12">Protein ref(2)P</fullName>
    </recommendedName>
    <alternativeName>
        <fullName evidence="13">Refractory to sigma P</fullName>
    </alternativeName>
</protein>
<dbReference type="GO" id="GO:0007032">
    <property type="term" value="P:endosome organization"/>
    <property type="evidence" value="ECO:0007669"/>
    <property type="project" value="TreeGrafter"/>
</dbReference>
<evidence type="ECO:0000259" key="17">
    <source>
        <dbReference type="PROSITE" id="PS51745"/>
    </source>
</evidence>
<feature type="compositionally biased region" description="Polar residues" evidence="15">
    <location>
        <begin position="377"/>
        <end position="398"/>
    </location>
</feature>
<keyword evidence="7" id="KW-0862">Zinc</keyword>
<feature type="compositionally biased region" description="Low complexity" evidence="15">
    <location>
        <begin position="513"/>
        <end position="537"/>
    </location>
</feature>
<feature type="compositionally biased region" description="Basic residues" evidence="15">
    <location>
        <begin position="247"/>
        <end position="262"/>
    </location>
</feature>
<dbReference type="GO" id="GO:0016235">
    <property type="term" value="C:aggresome"/>
    <property type="evidence" value="ECO:0007669"/>
    <property type="project" value="TreeGrafter"/>
</dbReference>
<dbReference type="SUPFAM" id="SSF57850">
    <property type="entry name" value="RING/U-box"/>
    <property type="match status" value="1"/>
</dbReference>
<feature type="domain" description="ZZ-type" evidence="16">
    <location>
        <begin position="159"/>
        <end position="209"/>
    </location>
</feature>
<evidence type="ECO:0000256" key="4">
    <source>
        <dbReference type="ARBA" id="ARBA00022723"/>
    </source>
</evidence>
<reference evidence="18" key="1">
    <citation type="submission" date="2022-03" db="EMBL/GenBank/DDBJ databases">
        <authorList>
            <person name="Lindestad O."/>
        </authorList>
    </citation>
    <scope>NUCLEOTIDE SEQUENCE</scope>
</reference>
<evidence type="ECO:0000313" key="19">
    <source>
        <dbReference type="Proteomes" id="UP000838756"/>
    </source>
</evidence>
<dbReference type="InterPro" id="IPR015940">
    <property type="entry name" value="UBA"/>
</dbReference>
<feature type="region of interest" description="Disordered" evidence="15">
    <location>
        <begin position="299"/>
        <end position="332"/>
    </location>
</feature>
<evidence type="ECO:0000256" key="15">
    <source>
        <dbReference type="SAM" id="MobiDB-lite"/>
    </source>
</evidence>
<dbReference type="EMBL" id="CAKXAJ010025439">
    <property type="protein sequence ID" value="CAH2239514.1"/>
    <property type="molecule type" value="Genomic_DNA"/>
</dbReference>
<dbReference type="FunFam" id="1.10.8.10:FF:000034">
    <property type="entry name" value="Sequestosome 1"/>
    <property type="match status" value="1"/>
</dbReference>
<dbReference type="InterPro" id="IPR000270">
    <property type="entry name" value="PB1_dom"/>
</dbReference>
<evidence type="ECO:0000313" key="18">
    <source>
        <dbReference type="EMBL" id="CAH2239514.1"/>
    </source>
</evidence>
<evidence type="ECO:0000256" key="3">
    <source>
        <dbReference type="ARBA" id="ARBA00022490"/>
    </source>
</evidence>
<keyword evidence="6 14" id="KW-0863">Zinc-finger</keyword>
<dbReference type="GO" id="GO:0044753">
    <property type="term" value="C:amphisome"/>
    <property type="evidence" value="ECO:0007669"/>
    <property type="project" value="TreeGrafter"/>
</dbReference>
<dbReference type="SUPFAM" id="SSF54277">
    <property type="entry name" value="CAD &amp; PB1 domains"/>
    <property type="match status" value="1"/>
</dbReference>
<comment type="subcellular location">
    <subcellularLocation>
        <location evidence="2">Cytoplasm</location>
    </subcellularLocation>
    <subcellularLocation>
        <location evidence="1">Nucleus</location>
    </subcellularLocation>
</comment>
<dbReference type="InterPro" id="IPR052260">
    <property type="entry name" value="Autophagy_Rcpt_SigReg"/>
</dbReference>
<organism evidence="18 19">
    <name type="scientific">Pararge aegeria aegeria</name>
    <dbReference type="NCBI Taxonomy" id="348720"/>
    <lineage>
        <taxon>Eukaryota</taxon>
        <taxon>Metazoa</taxon>
        <taxon>Ecdysozoa</taxon>
        <taxon>Arthropoda</taxon>
        <taxon>Hexapoda</taxon>
        <taxon>Insecta</taxon>
        <taxon>Pterygota</taxon>
        <taxon>Neoptera</taxon>
        <taxon>Endopterygota</taxon>
        <taxon>Lepidoptera</taxon>
        <taxon>Glossata</taxon>
        <taxon>Ditrysia</taxon>
        <taxon>Papilionoidea</taxon>
        <taxon>Nymphalidae</taxon>
        <taxon>Satyrinae</taxon>
        <taxon>Satyrini</taxon>
        <taxon>Parargina</taxon>
        <taxon>Pararge</taxon>
    </lineage>
</organism>
<evidence type="ECO:0000256" key="10">
    <source>
        <dbReference type="ARBA" id="ARBA00054138"/>
    </source>
</evidence>
<evidence type="ECO:0000259" key="16">
    <source>
        <dbReference type="PROSITE" id="PS50135"/>
    </source>
</evidence>
<dbReference type="OrthoDB" id="441278at2759"/>
<dbReference type="GO" id="GO:0035973">
    <property type="term" value="P:aggrephagy"/>
    <property type="evidence" value="ECO:0007669"/>
    <property type="project" value="TreeGrafter"/>
</dbReference>
<keyword evidence="9" id="KW-0539">Nucleus</keyword>
<keyword evidence="4" id="KW-0479">Metal-binding</keyword>
<sequence>MEIQGSKTLRNNNISVKTLRIEGRFLSVFDNKKVPLLAINMSYQVDYKVYAYCGEPGKPEVRRFVVDSKFDTSFQYLKSKLQDIFPNLMNKSYNISWKDEENDDIVISSDEELLIALQSMGDGPKKLYVYCKDKAPQIDEVVFNLVNPIPDSQGIASVHLGVVCDGCDGPVVGFRYKCTTCDDFDLCSKCEAGGLHAEHCMVRIPVPNLPSAVIRNATKRYRHFLKTVHTPCSDENVKKQRRDRSGDRRRRDHGHGHHHRHHSGDGDHHHRRPRTSWLETFASYMNEFANLAGDVNIETEPINPTQEGPNNSETQAPKEAAKENKPSTQCPFNMENLDVHNIQKLLNMYMGGLSTSTPKQSTSNASNSGAPQPKAGPSNNEATQSSTINNEATESGLGSNALDVEMSEADSKRSEVDTESFTSEASSTKTVESKKEDSPDKVDGWTVINKDNDLMDGYDKTNGPPIGFNLPEEFQERVTISQGQNLYPPLNTGTAVLNPKVPETPTVSEPLKPVQGQASAQAQASANISAPSAPATPKQQERQPNIQQQKPQTNPQPAHPLEHINASINQMLAMGFTNEGGWLTQLLESKNGNIAAVLDLLTPVNPKK</sequence>
<evidence type="ECO:0000256" key="2">
    <source>
        <dbReference type="ARBA" id="ARBA00004496"/>
    </source>
</evidence>
<evidence type="ECO:0000256" key="13">
    <source>
        <dbReference type="ARBA" id="ARBA00081379"/>
    </source>
</evidence>
<comment type="caution">
    <text evidence="18">The sequence shown here is derived from an EMBL/GenBank/DDBJ whole genome shotgun (WGS) entry which is preliminary data.</text>
</comment>
<dbReference type="InterPro" id="IPR033741">
    <property type="entry name" value="SQSTM_UBA"/>
</dbReference>
<evidence type="ECO:0000256" key="14">
    <source>
        <dbReference type="PROSITE-ProRule" id="PRU00228"/>
    </source>
</evidence>
<dbReference type="InterPro" id="IPR043145">
    <property type="entry name" value="Znf_ZZ_sf"/>
</dbReference>
<dbReference type="GO" id="GO:0070530">
    <property type="term" value="F:K63-linked polyubiquitin modification-dependent protein binding"/>
    <property type="evidence" value="ECO:0007669"/>
    <property type="project" value="TreeGrafter"/>
</dbReference>
<dbReference type="GO" id="GO:0000423">
    <property type="term" value="P:mitophagy"/>
    <property type="evidence" value="ECO:0007669"/>
    <property type="project" value="TreeGrafter"/>
</dbReference>
<dbReference type="Gene3D" id="3.10.20.90">
    <property type="entry name" value="Phosphatidylinositol 3-kinase Catalytic Subunit, Chain A, domain 1"/>
    <property type="match status" value="1"/>
</dbReference>
<evidence type="ECO:0000256" key="7">
    <source>
        <dbReference type="ARBA" id="ARBA00022833"/>
    </source>
</evidence>
<feature type="region of interest" description="Disordered" evidence="15">
    <location>
        <begin position="232"/>
        <end position="272"/>
    </location>
</feature>
<dbReference type="PROSITE" id="PS51745">
    <property type="entry name" value="PB1"/>
    <property type="match status" value="1"/>
</dbReference>
<dbReference type="FunFam" id="3.30.60.90:FF:000016">
    <property type="entry name" value="Refractory to sigma P"/>
    <property type="match status" value="1"/>
</dbReference>
<dbReference type="AlphaFoldDB" id="A0A8S4RMD6"/>
<feature type="compositionally biased region" description="Basic and acidic residues" evidence="15">
    <location>
        <begin position="235"/>
        <end position="246"/>
    </location>
</feature>
<dbReference type="SMART" id="SM00165">
    <property type="entry name" value="UBA"/>
    <property type="match status" value="1"/>
</dbReference>
<dbReference type="SMART" id="SM00666">
    <property type="entry name" value="PB1"/>
    <property type="match status" value="1"/>
</dbReference>
<dbReference type="PROSITE" id="PS01357">
    <property type="entry name" value="ZF_ZZ_1"/>
    <property type="match status" value="1"/>
</dbReference>
<feature type="domain" description="PB1" evidence="17">
    <location>
        <begin position="46"/>
        <end position="134"/>
    </location>
</feature>